<dbReference type="InterPro" id="IPR002156">
    <property type="entry name" value="RNaseH_domain"/>
</dbReference>
<dbReference type="PROSITE" id="PS50879">
    <property type="entry name" value="RNASE_H_1"/>
    <property type="match status" value="1"/>
</dbReference>
<dbReference type="InterPro" id="IPR012337">
    <property type="entry name" value="RNaseH-like_sf"/>
</dbReference>
<dbReference type="EMBL" id="BARS01002641">
    <property type="protein sequence ID" value="GAF70558.1"/>
    <property type="molecule type" value="Genomic_DNA"/>
</dbReference>
<feature type="non-terminal residue" evidence="2">
    <location>
        <position position="1"/>
    </location>
</feature>
<feature type="domain" description="RNase H type-1" evidence="1">
    <location>
        <begin position="1"/>
        <end position="63"/>
    </location>
</feature>
<proteinExistence type="predicted"/>
<dbReference type="AlphaFoldDB" id="X0RP57"/>
<comment type="caution">
    <text evidence="2">The sequence shown here is derived from an EMBL/GenBank/DDBJ whole genome shotgun (WGS) entry which is preliminary data.</text>
</comment>
<protein>
    <recommendedName>
        <fullName evidence="1">RNase H type-1 domain-containing protein</fullName>
    </recommendedName>
</protein>
<dbReference type="SUPFAM" id="SSF53098">
    <property type="entry name" value="Ribonuclease H-like"/>
    <property type="match status" value="1"/>
</dbReference>
<organism evidence="2">
    <name type="scientific">marine sediment metagenome</name>
    <dbReference type="NCBI Taxonomy" id="412755"/>
    <lineage>
        <taxon>unclassified sequences</taxon>
        <taxon>metagenomes</taxon>
        <taxon>ecological metagenomes</taxon>
    </lineage>
</organism>
<evidence type="ECO:0000259" key="1">
    <source>
        <dbReference type="PROSITE" id="PS50879"/>
    </source>
</evidence>
<dbReference type="Gene3D" id="3.30.420.10">
    <property type="entry name" value="Ribonuclease H-like superfamily/Ribonuclease H"/>
    <property type="match status" value="1"/>
</dbReference>
<reference evidence="2" key="1">
    <citation type="journal article" date="2014" name="Front. Microbiol.">
        <title>High frequency of phylogenetically diverse reductive dehalogenase-homologous genes in deep subseafloor sedimentary metagenomes.</title>
        <authorList>
            <person name="Kawai M."/>
            <person name="Futagami T."/>
            <person name="Toyoda A."/>
            <person name="Takaki Y."/>
            <person name="Nishi S."/>
            <person name="Hori S."/>
            <person name="Arai W."/>
            <person name="Tsubouchi T."/>
            <person name="Morono Y."/>
            <person name="Uchiyama I."/>
            <person name="Ito T."/>
            <person name="Fujiyama A."/>
            <person name="Inagaki F."/>
            <person name="Takami H."/>
        </authorList>
    </citation>
    <scope>NUCLEOTIDE SEQUENCE</scope>
    <source>
        <strain evidence="2">Expedition CK06-06</strain>
    </source>
</reference>
<dbReference type="GO" id="GO:0003676">
    <property type="term" value="F:nucleic acid binding"/>
    <property type="evidence" value="ECO:0007669"/>
    <property type="project" value="InterPro"/>
</dbReference>
<evidence type="ECO:0000313" key="2">
    <source>
        <dbReference type="EMBL" id="GAF70558.1"/>
    </source>
</evidence>
<dbReference type="GO" id="GO:0004523">
    <property type="term" value="F:RNA-DNA hybrid ribonuclease activity"/>
    <property type="evidence" value="ECO:0007669"/>
    <property type="project" value="InterPro"/>
</dbReference>
<name>X0RP57_9ZZZZ</name>
<gene>
    <name evidence="2" type="ORF">S01H1_05066</name>
</gene>
<dbReference type="InterPro" id="IPR036397">
    <property type="entry name" value="RNaseH_sf"/>
</dbReference>
<sequence>TTYLQSWKKDGWRKAGGGDVANKPLWRQLDVLSELMYPSWHWCKRNSNAGMIAADVAAKAQCHV</sequence>
<accession>X0RP57</accession>